<dbReference type="EMBL" id="JAWJAY010000002">
    <property type="protein sequence ID" value="MDV2885757.1"/>
    <property type="molecule type" value="Genomic_DNA"/>
</dbReference>
<dbReference type="RefSeq" id="WP_323466805.1">
    <property type="nucleotide sequence ID" value="NZ_CP144224.1"/>
</dbReference>
<dbReference type="AlphaFoldDB" id="A0AAJ2NNY6"/>
<name>A0AAJ2NNY6_ALKPS</name>
<dbReference type="InterPro" id="IPR007710">
    <property type="entry name" value="Nucleoside_deoxyribTrfase"/>
</dbReference>
<evidence type="ECO:0000313" key="1">
    <source>
        <dbReference type="EMBL" id="MDV2885757.1"/>
    </source>
</evidence>
<dbReference type="Proteomes" id="UP001285636">
    <property type="component" value="Unassembled WGS sequence"/>
</dbReference>
<dbReference type="SUPFAM" id="SSF52309">
    <property type="entry name" value="N-(deoxy)ribosyltransferase-like"/>
    <property type="match status" value="1"/>
</dbReference>
<sequence length="132" mass="14906">MKFYVASSFSNSAAVQHVSEQLRKEGFIHTYDWTKNGRAKTKEDLIAIGQHERDGVREADLVIILLPGGKGTHIELGMAISLEKRIYLYSPDNQINDLEITSTFYHLPEVTQCIGSINQLIDQVVADQKSYH</sequence>
<gene>
    <name evidence="1" type="ORF">RYX45_11255</name>
</gene>
<dbReference type="Gene3D" id="3.40.50.450">
    <property type="match status" value="1"/>
</dbReference>
<comment type="caution">
    <text evidence="1">The sequence shown here is derived from an EMBL/GenBank/DDBJ whole genome shotgun (WGS) entry which is preliminary data.</text>
</comment>
<evidence type="ECO:0000313" key="2">
    <source>
        <dbReference type="Proteomes" id="UP001285636"/>
    </source>
</evidence>
<proteinExistence type="predicted"/>
<dbReference type="Pfam" id="PF05014">
    <property type="entry name" value="Nuc_deoxyrib_tr"/>
    <property type="match status" value="1"/>
</dbReference>
<organism evidence="1 2">
    <name type="scientific">Alkalihalophilus pseudofirmus</name>
    <name type="common">Bacillus pseudofirmus</name>
    <dbReference type="NCBI Taxonomy" id="79885"/>
    <lineage>
        <taxon>Bacteria</taxon>
        <taxon>Bacillati</taxon>
        <taxon>Bacillota</taxon>
        <taxon>Bacilli</taxon>
        <taxon>Bacillales</taxon>
        <taxon>Bacillaceae</taxon>
        <taxon>Alkalihalophilus</taxon>
    </lineage>
</organism>
<accession>A0AAJ2NNY6</accession>
<reference evidence="1" key="1">
    <citation type="submission" date="2023-10" db="EMBL/GenBank/DDBJ databases">
        <title>Screening of Alkalihalophilus pseudofirmusBZ-TG-HK211 and Its Alleviation of Salt Stress on Rapeseed Growth.</title>
        <authorList>
            <person name="Zhao B."/>
            <person name="Guo T."/>
        </authorList>
    </citation>
    <scope>NUCLEOTIDE SEQUENCE</scope>
    <source>
        <strain evidence="1">BZ-TG-HK211</strain>
    </source>
</reference>
<protein>
    <submittedName>
        <fullName evidence="1">Nucleoside 2-deoxyribosyltransferase</fullName>
    </submittedName>
</protein>